<dbReference type="PANTHER" id="PTHR46015:SF1">
    <property type="entry name" value="HOMOCYSTEINE S-METHYLTRANSFERASE-LIKE ISOFORM 1"/>
    <property type="match status" value="1"/>
</dbReference>
<name>A0A1Y2LR55_EPING</name>
<keyword evidence="2 5" id="KW-0808">Transferase</keyword>
<dbReference type="OMA" id="TECYEAQ"/>
<dbReference type="InterPro" id="IPR003726">
    <property type="entry name" value="HCY_dom"/>
</dbReference>
<sequence>MTVSAKLSTHLDSPVILDGALATYLETLGADISGALWSADILLQNPSLIKQTHLDYYRAGAQVAITASYQASLAGLSKHLHLSEEQGKDVVRKSVQLAQEARDEWVEENTAGLNEAETAQVRGGLFVAGSVGPYGAFLSDGSEYRGDYHLSKEDMKAFHRGRVQALVDAGVDVLACETIPSFTEAQALLELLCEEFGAVEAWFTFTLRDAEHIADGTPLAQIAALFDNASNVVALGFNCTPDDVGLAALQKLRPLQEGRGWKMIVYPNSGEQWNAAAREWEGQRTEGGQLAAKTRQWADAGAVLVGGCCRTTPEDIGVMRDVLQGGR</sequence>
<evidence type="ECO:0000256" key="5">
    <source>
        <dbReference type="PROSITE-ProRule" id="PRU00333"/>
    </source>
</evidence>
<evidence type="ECO:0000256" key="3">
    <source>
        <dbReference type="ARBA" id="ARBA00022723"/>
    </source>
</evidence>
<dbReference type="STRING" id="105696.A0A1Y2LR55"/>
<dbReference type="InterPro" id="IPR051486">
    <property type="entry name" value="Hcy_S-methyltransferase"/>
</dbReference>
<accession>A0A1Y2LR55</accession>
<dbReference type="InterPro" id="IPR036589">
    <property type="entry name" value="HCY_dom_sf"/>
</dbReference>
<dbReference type="GO" id="GO:0008270">
    <property type="term" value="F:zinc ion binding"/>
    <property type="evidence" value="ECO:0007669"/>
    <property type="project" value="InterPro"/>
</dbReference>
<dbReference type="NCBIfam" id="NF007020">
    <property type="entry name" value="PRK09485.1"/>
    <property type="match status" value="1"/>
</dbReference>
<evidence type="ECO:0000259" key="6">
    <source>
        <dbReference type="PROSITE" id="PS50970"/>
    </source>
</evidence>
<evidence type="ECO:0000256" key="4">
    <source>
        <dbReference type="ARBA" id="ARBA00022833"/>
    </source>
</evidence>
<dbReference type="FunCoup" id="A0A1Y2LR55">
    <property type="interactions" value="211"/>
</dbReference>
<dbReference type="AlphaFoldDB" id="A0A1Y2LR55"/>
<feature type="domain" description="Hcy-binding" evidence="6">
    <location>
        <begin position="3"/>
        <end position="323"/>
    </location>
</feature>
<evidence type="ECO:0000313" key="8">
    <source>
        <dbReference type="Proteomes" id="UP000193240"/>
    </source>
</evidence>
<evidence type="ECO:0000256" key="2">
    <source>
        <dbReference type="ARBA" id="ARBA00022679"/>
    </source>
</evidence>
<dbReference type="EMBL" id="KZ107851">
    <property type="protein sequence ID" value="OSS46325.1"/>
    <property type="molecule type" value="Genomic_DNA"/>
</dbReference>
<keyword evidence="4 5" id="KW-0862">Zinc</keyword>
<dbReference type="GO" id="GO:0032259">
    <property type="term" value="P:methylation"/>
    <property type="evidence" value="ECO:0007669"/>
    <property type="project" value="UniProtKB-KW"/>
</dbReference>
<dbReference type="InParanoid" id="A0A1Y2LR55"/>
<dbReference type="PANTHER" id="PTHR46015">
    <property type="entry name" value="ZGC:172121"/>
    <property type="match status" value="1"/>
</dbReference>
<protein>
    <recommendedName>
        <fullName evidence="6">Hcy-binding domain-containing protein</fullName>
    </recommendedName>
</protein>
<feature type="binding site" evidence="5">
    <location>
        <position position="309"/>
    </location>
    <ligand>
        <name>Zn(2+)</name>
        <dbReference type="ChEBI" id="CHEBI:29105"/>
    </ligand>
</feature>
<dbReference type="FunFam" id="3.20.20.330:FF:000002">
    <property type="entry name" value="Homocysteine S-methyltransferase"/>
    <property type="match status" value="1"/>
</dbReference>
<evidence type="ECO:0000313" key="7">
    <source>
        <dbReference type="EMBL" id="OSS46325.1"/>
    </source>
</evidence>
<dbReference type="GO" id="GO:0033528">
    <property type="term" value="P:S-methylmethionine cycle"/>
    <property type="evidence" value="ECO:0007669"/>
    <property type="project" value="TreeGrafter"/>
</dbReference>
<dbReference type="PROSITE" id="PS50970">
    <property type="entry name" value="HCY"/>
    <property type="match status" value="1"/>
</dbReference>
<organism evidence="7 8">
    <name type="scientific">Epicoccum nigrum</name>
    <name type="common">Soil fungus</name>
    <name type="synonym">Epicoccum purpurascens</name>
    <dbReference type="NCBI Taxonomy" id="105696"/>
    <lineage>
        <taxon>Eukaryota</taxon>
        <taxon>Fungi</taxon>
        <taxon>Dikarya</taxon>
        <taxon>Ascomycota</taxon>
        <taxon>Pezizomycotina</taxon>
        <taxon>Dothideomycetes</taxon>
        <taxon>Pleosporomycetidae</taxon>
        <taxon>Pleosporales</taxon>
        <taxon>Pleosporineae</taxon>
        <taxon>Didymellaceae</taxon>
        <taxon>Epicoccum</taxon>
    </lineage>
</organism>
<dbReference type="Proteomes" id="UP000193240">
    <property type="component" value="Unassembled WGS sequence"/>
</dbReference>
<keyword evidence="8" id="KW-1185">Reference proteome</keyword>
<gene>
    <name evidence="7" type="ORF">B5807_08676</name>
</gene>
<dbReference type="GO" id="GO:0009086">
    <property type="term" value="P:methionine biosynthetic process"/>
    <property type="evidence" value="ECO:0007669"/>
    <property type="project" value="InterPro"/>
</dbReference>
<proteinExistence type="predicted"/>
<feature type="binding site" evidence="5">
    <location>
        <position position="308"/>
    </location>
    <ligand>
        <name>Zn(2+)</name>
        <dbReference type="ChEBI" id="CHEBI:29105"/>
    </ligand>
</feature>
<keyword evidence="3 5" id="KW-0479">Metal-binding</keyword>
<feature type="binding site" evidence="5">
    <location>
        <position position="239"/>
    </location>
    <ligand>
        <name>Zn(2+)</name>
        <dbReference type="ChEBI" id="CHEBI:29105"/>
    </ligand>
</feature>
<comment type="cofactor">
    <cofactor evidence="5">
        <name>Zn(2+)</name>
        <dbReference type="ChEBI" id="CHEBI:29105"/>
    </cofactor>
</comment>
<dbReference type="Gene3D" id="3.20.20.330">
    <property type="entry name" value="Homocysteine-binding-like domain"/>
    <property type="match status" value="1"/>
</dbReference>
<dbReference type="GO" id="GO:0008898">
    <property type="term" value="F:S-adenosylmethionine-homocysteine S-methyltransferase activity"/>
    <property type="evidence" value="ECO:0007669"/>
    <property type="project" value="TreeGrafter"/>
</dbReference>
<reference evidence="7 8" key="1">
    <citation type="journal article" date="2017" name="Genome Announc.">
        <title>Genome sequence of the saprophytic ascomycete Epicoccum nigrum ICMP 19927 strain isolated from New Zealand.</title>
        <authorList>
            <person name="Fokin M."/>
            <person name="Fleetwood D."/>
            <person name="Weir B.S."/>
            <person name="Villas-Boas S.G."/>
        </authorList>
    </citation>
    <scope>NUCLEOTIDE SEQUENCE [LARGE SCALE GENOMIC DNA]</scope>
    <source>
        <strain evidence="7 8">ICMP 19927</strain>
    </source>
</reference>
<keyword evidence="1 5" id="KW-0489">Methyltransferase</keyword>
<evidence type="ECO:0000256" key="1">
    <source>
        <dbReference type="ARBA" id="ARBA00022603"/>
    </source>
</evidence>
<dbReference type="SUPFAM" id="SSF82282">
    <property type="entry name" value="Homocysteine S-methyltransferase"/>
    <property type="match status" value="1"/>
</dbReference>
<dbReference type="Pfam" id="PF02574">
    <property type="entry name" value="S-methyl_trans"/>
    <property type="match status" value="1"/>
</dbReference>